<comment type="similarity">
    <text evidence="3 8">Belongs to the NST1 family.</text>
</comment>
<dbReference type="EMBL" id="ML978723">
    <property type="protein sequence ID" value="KAF2086711.1"/>
    <property type="molecule type" value="Genomic_DNA"/>
</dbReference>
<dbReference type="InterPro" id="IPR025279">
    <property type="entry name" value="NST1"/>
</dbReference>
<evidence type="ECO:0000313" key="11">
    <source>
        <dbReference type="Proteomes" id="UP000799776"/>
    </source>
</evidence>
<accession>A0A9P4HUI4</accession>
<evidence type="ECO:0000256" key="6">
    <source>
        <dbReference type="ARBA" id="ARBA00023016"/>
    </source>
</evidence>
<dbReference type="InterPro" id="IPR051195">
    <property type="entry name" value="Fungal_stress_NST1"/>
</dbReference>
<feature type="compositionally biased region" description="Polar residues" evidence="9">
    <location>
        <begin position="709"/>
        <end position="732"/>
    </location>
</feature>
<dbReference type="CDD" id="cd22249">
    <property type="entry name" value="UDM1_RNF168_RNF169-like"/>
    <property type="match status" value="1"/>
</dbReference>
<feature type="region of interest" description="Disordered" evidence="9">
    <location>
        <begin position="446"/>
        <end position="762"/>
    </location>
</feature>
<feature type="compositionally biased region" description="Polar residues" evidence="9">
    <location>
        <begin position="842"/>
        <end position="860"/>
    </location>
</feature>
<feature type="region of interest" description="Disordered" evidence="9">
    <location>
        <begin position="281"/>
        <end position="347"/>
    </location>
</feature>
<feature type="compositionally biased region" description="Acidic residues" evidence="9">
    <location>
        <begin position="304"/>
        <end position="338"/>
    </location>
</feature>
<gene>
    <name evidence="10" type="ORF">K490DRAFT_57620</name>
</gene>
<feature type="compositionally biased region" description="Polar residues" evidence="9">
    <location>
        <begin position="627"/>
        <end position="637"/>
    </location>
</feature>
<reference evidence="10" key="1">
    <citation type="journal article" date="2020" name="Stud. Mycol.">
        <title>101 Dothideomycetes genomes: a test case for predicting lifestyles and emergence of pathogens.</title>
        <authorList>
            <person name="Haridas S."/>
            <person name="Albert R."/>
            <person name="Binder M."/>
            <person name="Bloem J."/>
            <person name="Labutti K."/>
            <person name="Salamov A."/>
            <person name="Andreopoulos B."/>
            <person name="Baker S."/>
            <person name="Barry K."/>
            <person name="Bills G."/>
            <person name="Bluhm B."/>
            <person name="Cannon C."/>
            <person name="Castanera R."/>
            <person name="Culley D."/>
            <person name="Daum C."/>
            <person name="Ezra D."/>
            <person name="Gonzalez J."/>
            <person name="Henrissat B."/>
            <person name="Kuo A."/>
            <person name="Liang C."/>
            <person name="Lipzen A."/>
            <person name="Lutzoni F."/>
            <person name="Magnuson J."/>
            <person name="Mondo S."/>
            <person name="Nolan M."/>
            <person name="Ohm R."/>
            <person name="Pangilinan J."/>
            <person name="Park H.-J."/>
            <person name="Ramirez L."/>
            <person name="Alfaro M."/>
            <person name="Sun H."/>
            <person name="Tritt A."/>
            <person name="Yoshinaga Y."/>
            <person name="Zwiers L.-H."/>
            <person name="Turgeon B."/>
            <person name="Goodwin S."/>
            <person name="Spatafora J."/>
            <person name="Crous P."/>
            <person name="Grigoriev I."/>
        </authorList>
    </citation>
    <scope>NUCLEOTIDE SEQUENCE</scope>
    <source>
        <strain evidence="10">CBS 121410</strain>
    </source>
</reference>
<evidence type="ECO:0000256" key="7">
    <source>
        <dbReference type="ARBA" id="ARBA00023054"/>
    </source>
</evidence>
<feature type="compositionally biased region" description="Basic and acidic residues" evidence="9">
    <location>
        <begin position="886"/>
        <end position="898"/>
    </location>
</feature>
<feature type="compositionally biased region" description="Low complexity" evidence="9">
    <location>
        <begin position="697"/>
        <end position="708"/>
    </location>
</feature>
<feature type="compositionally biased region" description="Basic and acidic residues" evidence="9">
    <location>
        <begin position="446"/>
        <end position="468"/>
    </location>
</feature>
<comment type="caution">
    <text evidence="10">The sequence shown here is derived from an EMBL/GenBank/DDBJ whole genome shotgun (WGS) entry which is preliminary data.</text>
</comment>
<dbReference type="Proteomes" id="UP000799776">
    <property type="component" value="Unassembled WGS sequence"/>
</dbReference>
<dbReference type="Pfam" id="PF13945">
    <property type="entry name" value="NST1"/>
    <property type="match status" value="1"/>
</dbReference>
<sequence length="1150" mass="126593">MANGKAHQVAPAVPSNGVLVPAIPPNAGVNRKKAKRRAKQAAKLAQEQSEDTDPNASLRNGHVSQGQSTVQNGSALPQASQPTLDYEDDFEDPDQFEPVDGDDLYYTDDEGQPYTHTYDPNLPPANGHFGDPYASAGATGKKSKKKKRSGYSDHHGWELPSGSSSGMLPGSHVRPPPPPPPPLSSAALRSVQRSASSKDRIWNTSTQEERERIRDFWLSLSEDERKSLVKIEKEAVLRKMKEQQKHSCSCTVCGRKRTAIEEELEVLYDAYYEELELHGQDRLPPDRLNPVRPPYRPEGRIEGELESDEEPEDEDEEEELEEDDDYSNAEEYSDEDPEDLPRGGPAADLFNFGNSLTVKVADDLLKNDGKKFIEMMEQLAERRMQREDQVLEVSMLMTQQDTMTEQQRMREGRRMFQIFAARMFEQRVLSAYREKVANERQQKLIEELDEESRRSAEKEARKAKEAQKKRDKKAQQKQRQAEEKARKEAEKKAEEEAARALEEKKHEEQRRKREEQRKKKEAERKAQEEEKQRKEAEKRKRLEEERKRQQEAERKAQELKAQEKRAREEAKKKERDEREAREREAREQKAHADQQRKEREMRLKAEKESREQARREEQARLDKERAQTQSKRQSQNAPVALPSGLLSKQPSAGMPSPQVQVATPNLPKAPTPMRPRQSSQQGSHASSPKTPAVHPGSSKSISPSNASSQQPATQPKTILQKPQNQPQSSTLHHPQPASPFPIGPPPGMPHHSGFNGFPVGLNGPSPVGQMHGINRPAGQMPMRTGMPLFPHGPPMSQAFGQYVPNGIPGPPPGMGLGRGFGMDVPPGFSSPIAAPHIPAFSGAQNAMPSHSRQASASGSFDSVPVSGAPAYPIARPTPIQRPSSVKPHEVSQENRKPINTDIDDLSNHLGSSALLDDSSDEPFPNSAADVRRGSMAPAARSSRLFGTSPLFADGPGQGRMDSFGLPSTGASAWNTPAMPFGPPSMSSATWGTSPTSTGGWPTSMSNAFVGHRASISRPGAVRLMVCQACKQLAGTTPSADGFYDLPAILRAIENFRSPSDAQVQQDEVIDICETEGDQHNGGGFLLRKDLPDGGTAVKFEPDSPSANKGMRGTIAAGLGEIGSPVPGHVAPFRAAFPNLGVGGVSAAPGF</sequence>
<evidence type="ECO:0000256" key="4">
    <source>
        <dbReference type="ARBA" id="ARBA00020733"/>
    </source>
</evidence>
<feature type="compositionally biased region" description="Acidic residues" evidence="9">
    <location>
        <begin position="85"/>
        <end position="111"/>
    </location>
</feature>
<dbReference type="GO" id="GO:0005737">
    <property type="term" value="C:cytoplasm"/>
    <property type="evidence" value="ECO:0007669"/>
    <property type="project" value="UniProtKB-SubCell"/>
</dbReference>
<feature type="region of interest" description="Disordered" evidence="9">
    <location>
        <begin position="839"/>
        <end position="931"/>
    </location>
</feature>
<feature type="compositionally biased region" description="Polar residues" evidence="9">
    <location>
        <begin position="676"/>
        <end position="689"/>
    </location>
</feature>
<feature type="compositionally biased region" description="Basic residues" evidence="9">
    <location>
        <begin position="30"/>
        <end position="40"/>
    </location>
</feature>
<organism evidence="10 11">
    <name type="scientific">Saccharata proteae CBS 121410</name>
    <dbReference type="NCBI Taxonomy" id="1314787"/>
    <lineage>
        <taxon>Eukaryota</taxon>
        <taxon>Fungi</taxon>
        <taxon>Dikarya</taxon>
        <taxon>Ascomycota</taxon>
        <taxon>Pezizomycotina</taxon>
        <taxon>Dothideomycetes</taxon>
        <taxon>Dothideomycetes incertae sedis</taxon>
        <taxon>Botryosphaeriales</taxon>
        <taxon>Saccharataceae</taxon>
        <taxon>Saccharata</taxon>
    </lineage>
</organism>
<feature type="compositionally biased region" description="Polar residues" evidence="9">
    <location>
        <begin position="54"/>
        <end position="83"/>
    </location>
</feature>
<dbReference type="PANTHER" id="PTHR31780:SF10">
    <property type="entry name" value="LD36051P"/>
    <property type="match status" value="1"/>
</dbReference>
<proteinExistence type="inferred from homology"/>
<keyword evidence="11" id="KW-1185">Reference proteome</keyword>
<feature type="compositionally biased region" description="Basic and acidic residues" evidence="9">
    <location>
        <begin position="479"/>
        <end position="626"/>
    </location>
</feature>
<dbReference type="PANTHER" id="PTHR31780">
    <property type="entry name" value="STRESS RESPONSE PROTEIN NST1-RELATED"/>
    <property type="match status" value="1"/>
</dbReference>
<evidence type="ECO:0000256" key="3">
    <source>
        <dbReference type="ARBA" id="ARBA00007112"/>
    </source>
</evidence>
<dbReference type="AlphaFoldDB" id="A0A9P4HUI4"/>
<feature type="compositionally biased region" description="Basic and acidic residues" evidence="9">
    <location>
        <begin position="196"/>
        <end position="209"/>
    </location>
</feature>
<feature type="compositionally biased region" description="Pro residues" evidence="9">
    <location>
        <begin position="174"/>
        <end position="183"/>
    </location>
</feature>
<evidence type="ECO:0000256" key="2">
    <source>
        <dbReference type="ARBA" id="ARBA00004496"/>
    </source>
</evidence>
<feature type="region of interest" description="Disordered" evidence="9">
    <location>
        <begin position="1"/>
        <end position="209"/>
    </location>
</feature>
<keyword evidence="6 8" id="KW-0346">Stress response</keyword>
<comment type="subcellular location">
    <subcellularLocation>
        <location evidence="2 8">Cytoplasm</location>
    </subcellularLocation>
</comment>
<evidence type="ECO:0000256" key="5">
    <source>
        <dbReference type="ARBA" id="ARBA00022490"/>
    </source>
</evidence>
<protein>
    <recommendedName>
        <fullName evidence="4 8">Stress response protein NST1</fullName>
    </recommendedName>
</protein>
<evidence type="ECO:0000256" key="1">
    <source>
        <dbReference type="ARBA" id="ARBA00002545"/>
    </source>
</evidence>
<evidence type="ECO:0000313" key="10">
    <source>
        <dbReference type="EMBL" id="KAF2086711.1"/>
    </source>
</evidence>
<keyword evidence="7 8" id="KW-0175">Coiled coil</keyword>
<keyword evidence="5 8" id="KW-0963">Cytoplasm</keyword>
<comment type="function">
    <text evidence="1 8">May act as a negative regulator of salt tolerance.</text>
</comment>
<name>A0A9P4HUI4_9PEZI</name>
<dbReference type="OrthoDB" id="21629at2759"/>
<feature type="compositionally biased region" description="Low complexity" evidence="9">
    <location>
        <begin position="159"/>
        <end position="171"/>
    </location>
</feature>
<feature type="compositionally biased region" description="Pro residues" evidence="9">
    <location>
        <begin position="736"/>
        <end position="748"/>
    </location>
</feature>
<evidence type="ECO:0000256" key="8">
    <source>
        <dbReference type="RuleBase" id="RU049441"/>
    </source>
</evidence>
<evidence type="ECO:0000256" key="9">
    <source>
        <dbReference type="SAM" id="MobiDB-lite"/>
    </source>
</evidence>